<dbReference type="PANTHER" id="PTHR11407:SF63">
    <property type="entry name" value="LYSOZYME C"/>
    <property type="match status" value="1"/>
</dbReference>
<dbReference type="Gene3D" id="1.10.530.10">
    <property type="match status" value="1"/>
</dbReference>
<dbReference type="PANTHER" id="PTHR11407">
    <property type="entry name" value="LYSOZYME C"/>
    <property type="match status" value="1"/>
</dbReference>
<dbReference type="AlphaFoldDB" id="A0AAN7P0D7"/>
<dbReference type="EC" id="3.2.1.17" evidence="3"/>
<keyword evidence="9" id="KW-0732">Signal</keyword>
<keyword evidence="5" id="KW-1015">Disulfide bond</keyword>
<protein>
    <recommendedName>
        <fullName evidence="3">lysozyme</fullName>
        <ecNumber evidence="3">3.2.1.17</ecNumber>
    </recommendedName>
</protein>
<dbReference type="InterPro" id="IPR019799">
    <property type="entry name" value="Glyco_hydro_22_CS"/>
</dbReference>
<dbReference type="SUPFAM" id="SSF53955">
    <property type="entry name" value="Lysozyme-like"/>
    <property type="match status" value="1"/>
</dbReference>
<keyword evidence="4" id="KW-0929">Antimicrobial</keyword>
<dbReference type="PROSITE" id="PS00128">
    <property type="entry name" value="GLYCOSYL_HYDROL_F22_1"/>
    <property type="match status" value="1"/>
</dbReference>
<dbReference type="Proteomes" id="UP001353858">
    <property type="component" value="Unassembled WGS sequence"/>
</dbReference>
<dbReference type="PROSITE" id="PS51348">
    <property type="entry name" value="GLYCOSYL_HYDROL_F22_2"/>
    <property type="match status" value="1"/>
</dbReference>
<comment type="caution">
    <text evidence="11">The sequence shown here is derived from an EMBL/GenBank/DDBJ whole genome shotgun (WGS) entry which is preliminary data.</text>
</comment>
<evidence type="ECO:0000259" key="10">
    <source>
        <dbReference type="PROSITE" id="PS00128"/>
    </source>
</evidence>
<dbReference type="Pfam" id="PF00062">
    <property type="entry name" value="Lys"/>
    <property type="match status" value="1"/>
</dbReference>
<dbReference type="CDD" id="cd16899">
    <property type="entry name" value="LYZ_C_invert"/>
    <property type="match status" value="1"/>
</dbReference>
<dbReference type="InterPro" id="IPR023346">
    <property type="entry name" value="Lysozyme-like_dom_sf"/>
</dbReference>
<evidence type="ECO:0000313" key="11">
    <source>
        <dbReference type="EMBL" id="KAK4872966.1"/>
    </source>
</evidence>
<dbReference type="GO" id="GO:0031640">
    <property type="term" value="P:killing of cells of another organism"/>
    <property type="evidence" value="ECO:0007669"/>
    <property type="project" value="UniProtKB-KW"/>
</dbReference>
<feature type="signal peptide" evidence="9">
    <location>
        <begin position="1"/>
        <end position="17"/>
    </location>
</feature>
<dbReference type="GO" id="GO:0042742">
    <property type="term" value="P:defense response to bacterium"/>
    <property type="evidence" value="ECO:0007669"/>
    <property type="project" value="UniProtKB-KW"/>
</dbReference>
<keyword evidence="4" id="KW-0081">Bacteriolytic enzyme</keyword>
<dbReference type="GO" id="GO:0003796">
    <property type="term" value="F:lysozyme activity"/>
    <property type="evidence" value="ECO:0007669"/>
    <property type="project" value="UniProtKB-EC"/>
</dbReference>
<feature type="compositionally biased region" description="Polar residues" evidence="8">
    <location>
        <begin position="149"/>
        <end position="167"/>
    </location>
</feature>
<evidence type="ECO:0000256" key="4">
    <source>
        <dbReference type="ARBA" id="ARBA00022638"/>
    </source>
</evidence>
<organism evidence="11 12">
    <name type="scientific">Aquatica leii</name>
    <dbReference type="NCBI Taxonomy" id="1421715"/>
    <lineage>
        <taxon>Eukaryota</taxon>
        <taxon>Metazoa</taxon>
        <taxon>Ecdysozoa</taxon>
        <taxon>Arthropoda</taxon>
        <taxon>Hexapoda</taxon>
        <taxon>Insecta</taxon>
        <taxon>Pterygota</taxon>
        <taxon>Neoptera</taxon>
        <taxon>Endopterygota</taxon>
        <taxon>Coleoptera</taxon>
        <taxon>Polyphaga</taxon>
        <taxon>Elateriformia</taxon>
        <taxon>Elateroidea</taxon>
        <taxon>Lampyridae</taxon>
        <taxon>Luciolinae</taxon>
        <taxon>Aquatica</taxon>
    </lineage>
</organism>
<feature type="chain" id="PRO_5042823051" description="lysozyme" evidence="9">
    <location>
        <begin position="18"/>
        <end position="241"/>
    </location>
</feature>
<reference evidence="12" key="1">
    <citation type="submission" date="2023-01" db="EMBL/GenBank/DDBJ databases">
        <title>Key to firefly adult light organ development and bioluminescence: homeobox transcription factors regulate luciferase expression and transportation to peroxisome.</title>
        <authorList>
            <person name="Fu X."/>
        </authorList>
    </citation>
    <scope>NUCLEOTIDE SEQUENCE [LARGE SCALE GENOMIC DNA]</scope>
</reference>
<gene>
    <name evidence="11" type="ORF">RN001_014995</name>
</gene>
<dbReference type="FunFam" id="1.10.530.10:FF:000001">
    <property type="entry name" value="Lysozyme C"/>
    <property type="match status" value="1"/>
</dbReference>
<evidence type="ECO:0000256" key="7">
    <source>
        <dbReference type="RuleBase" id="RU004440"/>
    </source>
</evidence>
<keyword evidence="6" id="KW-0378">Hydrolase</keyword>
<name>A0AAN7P0D7_9COLE</name>
<evidence type="ECO:0000256" key="3">
    <source>
        <dbReference type="ARBA" id="ARBA00012732"/>
    </source>
</evidence>
<dbReference type="InterPro" id="IPR001916">
    <property type="entry name" value="Glyco_hydro_22"/>
</dbReference>
<feature type="region of interest" description="Disordered" evidence="8">
    <location>
        <begin position="148"/>
        <end position="181"/>
    </location>
</feature>
<keyword evidence="6" id="KW-0326">Glycosidase</keyword>
<evidence type="ECO:0000256" key="9">
    <source>
        <dbReference type="SAM" id="SignalP"/>
    </source>
</evidence>
<dbReference type="PRINTS" id="PR00135">
    <property type="entry name" value="LYZLACT"/>
</dbReference>
<evidence type="ECO:0000256" key="1">
    <source>
        <dbReference type="ARBA" id="ARBA00000632"/>
    </source>
</evidence>
<evidence type="ECO:0000256" key="5">
    <source>
        <dbReference type="ARBA" id="ARBA00023157"/>
    </source>
</evidence>
<dbReference type="SMART" id="SM00263">
    <property type="entry name" value="LYZ1"/>
    <property type="match status" value="1"/>
</dbReference>
<evidence type="ECO:0000256" key="8">
    <source>
        <dbReference type="SAM" id="MobiDB-lite"/>
    </source>
</evidence>
<proteinExistence type="inferred from homology"/>
<feature type="domain" description="Glycosyl hydrolases family 22 (GH22)" evidence="10">
    <location>
        <begin position="83"/>
        <end position="101"/>
    </location>
</feature>
<evidence type="ECO:0000313" key="12">
    <source>
        <dbReference type="Proteomes" id="UP001353858"/>
    </source>
</evidence>
<keyword evidence="12" id="KW-1185">Reference proteome</keyword>
<sequence>MVPRELFILLPIFLVHAKVYERCELARELLEVHEISKQQLPTWLCILNYESHYNTSAHNKGSGDHGLFQISELFWCSPPGMACGTSCDDLKNDDIEDDVICARRIYRQHQRLTGDGFNAWVVYQQHCKNKDHVASFLKGCDLTKLKTEAPSNTSSVSATTEKTTTPQPDHEEANKRKAKTQSPITLRIIPQSRLRRKKAKTMEKLPKQMNEENKIPISVTSEQRNFKPMIHLLASETDKLS</sequence>
<evidence type="ECO:0000256" key="6">
    <source>
        <dbReference type="ARBA" id="ARBA00023295"/>
    </source>
</evidence>
<comment type="similarity">
    <text evidence="2 7">Belongs to the glycosyl hydrolase 22 family.</text>
</comment>
<accession>A0AAN7P0D7</accession>
<evidence type="ECO:0000256" key="2">
    <source>
        <dbReference type="ARBA" id="ARBA00010859"/>
    </source>
</evidence>
<dbReference type="EMBL" id="JARPUR010000007">
    <property type="protein sequence ID" value="KAK4872966.1"/>
    <property type="molecule type" value="Genomic_DNA"/>
</dbReference>
<comment type="catalytic activity">
    <reaction evidence="1">
        <text>Hydrolysis of (1-&gt;4)-beta-linkages between N-acetylmuramic acid and N-acetyl-D-glucosamine residues in a peptidoglycan and between N-acetyl-D-glucosamine residues in chitodextrins.</text>
        <dbReference type="EC" id="3.2.1.17"/>
    </reaction>
</comment>